<dbReference type="GO" id="GO:0016301">
    <property type="term" value="F:kinase activity"/>
    <property type="evidence" value="ECO:0007669"/>
    <property type="project" value="UniProtKB-KW"/>
</dbReference>
<organism evidence="4 5">
    <name type="scientific">Hoylesella timonensis</name>
    <dbReference type="NCBI Taxonomy" id="386414"/>
    <lineage>
        <taxon>Bacteria</taxon>
        <taxon>Pseudomonadati</taxon>
        <taxon>Bacteroidota</taxon>
        <taxon>Bacteroidia</taxon>
        <taxon>Bacteroidales</taxon>
        <taxon>Prevotellaceae</taxon>
        <taxon>Hoylesella</taxon>
    </lineage>
</organism>
<evidence type="ECO:0000313" key="4">
    <source>
        <dbReference type="EMBL" id="PMC10276.1"/>
    </source>
</evidence>
<dbReference type="InterPro" id="IPR033413">
    <property type="entry name" value="DUF5117"/>
</dbReference>
<feature type="domain" description="EcxA zinc-binding" evidence="1">
    <location>
        <begin position="420"/>
        <end position="709"/>
    </location>
</feature>
<evidence type="ECO:0000259" key="1">
    <source>
        <dbReference type="Pfam" id="PF16313"/>
    </source>
</evidence>
<name>A0A2N6Q5J5_9BACT</name>
<dbReference type="Pfam" id="PF17162">
    <property type="entry name" value="DUF5118"/>
    <property type="match status" value="1"/>
</dbReference>
<evidence type="ECO:0000313" key="5">
    <source>
        <dbReference type="Proteomes" id="UP000235661"/>
    </source>
</evidence>
<dbReference type="SUPFAM" id="SSF55486">
    <property type="entry name" value="Metalloproteases ('zincins'), catalytic domain"/>
    <property type="match status" value="1"/>
</dbReference>
<dbReference type="GO" id="GO:0008237">
    <property type="term" value="F:metallopeptidase activity"/>
    <property type="evidence" value="ECO:0007669"/>
    <property type="project" value="InterPro"/>
</dbReference>
<dbReference type="Pfam" id="PF17148">
    <property type="entry name" value="DUF5117"/>
    <property type="match status" value="1"/>
</dbReference>
<evidence type="ECO:0000259" key="2">
    <source>
        <dbReference type="Pfam" id="PF17148"/>
    </source>
</evidence>
<reference evidence="4 5" key="1">
    <citation type="submission" date="2017-09" db="EMBL/GenBank/DDBJ databases">
        <title>Bacterial strain isolated from the female urinary microbiota.</title>
        <authorList>
            <person name="Thomas-White K."/>
            <person name="Kumar N."/>
            <person name="Forster S."/>
            <person name="Putonti C."/>
            <person name="Lawley T."/>
            <person name="Wolfe A.J."/>
        </authorList>
    </citation>
    <scope>NUCLEOTIDE SEQUENCE [LARGE SCALE GENOMIC DNA]</scope>
    <source>
        <strain evidence="4 5">UMB0818</strain>
    </source>
</reference>
<protein>
    <submittedName>
        <fullName evidence="4">Two-component system sensor histidine kinase CreC</fullName>
    </submittedName>
</protein>
<comment type="caution">
    <text evidence="4">The sequence shown here is derived from an EMBL/GenBank/DDBJ whole genome shotgun (WGS) entry which is preliminary data.</text>
</comment>
<dbReference type="Pfam" id="PF16313">
    <property type="entry name" value="DUF4953"/>
    <property type="match status" value="1"/>
</dbReference>
<feature type="domain" description="DUF5118" evidence="3">
    <location>
        <begin position="37"/>
        <end position="82"/>
    </location>
</feature>
<dbReference type="PANTHER" id="PTHR38478:SF1">
    <property type="entry name" value="ZINC DEPENDENT METALLOPROTEASE DOMAIN LIPOPROTEIN"/>
    <property type="match status" value="1"/>
</dbReference>
<dbReference type="Gene3D" id="3.40.390.10">
    <property type="entry name" value="Collagenase (Catalytic Domain)"/>
    <property type="match status" value="1"/>
</dbReference>
<keyword evidence="4" id="KW-0418">Kinase</keyword>
<dbReference type="InterPro" id="IPR024079">
    <property type="entry name" value="MetalloPept_cat_dom_sf"/>
</dbReference>
<dbReference type="CDD" id="cd04276">
    <property type="entry name" value="ZnMc_MMP_like_2"/>
    <property type="match status" value="1"/>
</dbReference>
<dbReference type="InterPro" id="IPR032534">
    <property type="entry name" value="EcxA_zinc-bd"/>
</dbReference>
<dbReference type="EMBL" id="PNGI01000011">
    <property type="protein sequence ID" value="PMC10276.1"/>
    <property type="molecule type" value="Genomic_DNA"/>
</dbReference>
<dbReference type="PANTHER" id="PTHR38478">
    <property type="entry name" value="PEPTIDASE M1A AND M12B"/>
    <property type="match status" value="1"/>
</dbReference>
<keyword evidence="4" id="KW-0808">Transferase</keyword>
<evidence type="ECO:0000259" key="3">
    <source>
        <dbReference type="Pfam" id="PF17162"/>
    </source>
</evidence>
<proteinExistence type="predicted"/>
<accession>A0A2N6Q5J5</accession>
<dbReference type="Proteomes" id="UP000235661">
    <property type="component" value="Unassembled WGS sequence"/>
</dbReference>
<dbReference type="InterPro" id="IPR033428">
    <property type="entry name" value="DUF5118"/>
</dbReference>
<gene>
    <name evidence="4" type="ORF">CJ232_06375</name>
</gene>
<dbReference type="AlphaFoldDB" id="A0A2N6Q5J5"/>
<dbReference type="InterPro" id="IPR034032">
    <property type="entry name" value="Zn_MMP-like_bac"/>
</dbReference>
<sequence>MDRCLSLFINNHMKRLVFLTVILVFVRLLPVSGQHQYTGFFSSQSHVIHGMFDTYEVGGKMYWAIPDTLFDREYSITTTILQAPERPNRSTELKYGYAGDLIGPLFIKLHKHNSYVCMTDPQHAMIITNPTDDISKIALQTPRERLYKKLPIVAEQDGMTLIEIGETLKSFTLFALEPAYYDMKVSQRDTAKDSVEQVQGRNDCLLLRIARTYTSLNMAGQGKNPIYKGNWKTGVCIRLMPKTPMIVRRGDNKTFFEINKRMMLDSGKVERVPIIKRWRLEIKPEDHERYFSGELVEPVKPIVFYVDRHFPRMYQQSIIEAVREWRVAFEQAGFKNAIDARLAPTAEEDPNFCIYDSRYPFISWKIAGVNNAYGPTPCEGRAGEIMACHVGVFSSVINLVQNWYFAQCGAVDVEARKPILPERLQRELVKLVITHEIGHSLGLEHNYSGSSHASIDSLRSNSYLSQHGMGSSIMDYARFNYALRPGDKVDFKNRRIQIGSYDRWAIEWGYRIFRGDTPEEQELNRQRWYDRCKQQCPELAFYDMRDVRSQQEDLGNDHVAVNSQGIDNLRYLCSLHHIWQPKTLLERQIMHGRYISMVEHYCQWVEHVIAHFGGNRYVNGLSVPETRDYCQKALRFLQRYVFTPPTWLFSHSLTESIRADRQAAMDKLYDGCMQALQHAFERMQKQLTNSKDVMTQDELMHEVEQTLSSLDDNANQIELNNYVRSRYNKLIENMKNHKQ</sequence>
<feature type="domain" description="DUF5117" evidence="2">
    <location>
        <begin position="99"/>
        <end position="283"/>
    </location>
</feature>